<dbReference type="EC" id="2.7.13.3" evidence="2"/>
<proteinExistence type="predicted"/>
<keyword evidence="6" id="KW-0902">Two-component regulatory system</keyword>
<dbReference type="GO" id="GO:0016036">
    <property type="term" value="P:cellular response to phosphate starvation"/>
    <property type="evidence" value="ECO:0007669"/>
    <property type="project" value="TreeGrafter"/>
</dbReference>
<dbReference type="PANTHER" id="PTHR45453:SF1">
    <property type="entry name" value="PHOSPHATE REGULON SENSOR PROTEIN PHOR"/>
    <property type="match status" value="1"/>
</dbReference>
<evidence type="ECO:0000313" key="9">
    <source>
        <dbReference type="Proteomes" id="UP000196531"/>
    </source>
</evidence>
<dbReference type="SUPFAM" id="SSF55874">
    <property type="entry name" value="ATPase domain of HSP90 chaperone/DNA topoisomerase II/histidine kinase"/>
    <property type="match status" value="1"/>
</dbReference>
<name>A0A1Y5FB29_9BACT</name>
<dbReference type="SMART" id="SM00387">
    <property type="entry name" value="HATPase_c"/>
    <property type="match status" value="1"/>
</dbReference>
<dbReference type="PRINTS" id="PR00344">
    <property type="entry name" value="BCTRLSENSOR"/>
</dbReference>
<dbReference type="Gene3D" id="3.30.565.10">
    <property type="entry name" value="Histidine kinase-like ATPase, C-terminal domain"/>
    <property type="match status" value="1"/>
</dbReference>
<dbReference type="Pfam" id="PF02518">
    <property type="entry name" value="HATPase_c"/>
    <property type="match status" value="1"/>
</dbReference>
<dbReference type="GO" id="GO:0004721">
    <property type="term" value="F:phosphoprotein phosphatase activity"/>
    <property type="evidence" value="ECO:0007669"/>
    <property type="project" value="TreeGrafter"/>
</dbReference>
<dbReference type="Proteomes" id="UP000196531">
    <property type="component" value="Unassembled WGS sequence"/>
</dbReference>
<protein>
    <recommendedName>
        <fullName evidence="2">histidine kinase</fullName>
        <ecNumber evidence="2">2.7.13.3</ecNumber>
    </recommendedName>
</protein>
<keyword evidence="4" id="KW-0808">Transferase</keyword>
<dbReference type="AlphaFoldDB" id="A0A1Y5FB29"/>
<dbReference type="InterPro" id="IPR050351">
    <property type="entry name" value="BphY/WalK/GraS-like"/>
</dbReference>
<evidence type="ECO:0000256" key="6">
    <source>
        <dbReference type="ARBA" id="ARBA00023012"/>
    </source>
</evidence>
<keyword evidence="3" id="KW-0597">Phosphoprotein</keyword>
<dbReference type="GO" id="GO:0005886">
    <property type="term" value="C:plasma membrane"/>
    <property type="evidence" value="ECO:0007669"/>
    <property type="project" value="TreeGrafter"/>
</dbReference>
<organism evidence="8 9">
    <name type="scientific">Halobacteriovorax marinus</name>
    <dbReference type="NCBI Taxonomy" id="97084"/>
    <lineage>
        <taxon>Bacteria</taxon>
        <taxon>Pseudomonadati</taxon>
        <taxon>Bdellovibrionota</taxon>
        <taxon>Bacteriovoracia</taxon>
        <taxon>Bacteriovoracales</taxon>
        <taxon>Halobacteriovoraceae</taxon>
        <taxon>Halobacteriovorax</taxon>
    </lineage>
</organism>
<accession>A0A1Y5FB29</accession>
<evidence type="ECO:0000259" key="7">
    <source>
        <dbReference type="PROSITE" id="PS50109"/>
    </source>
</evidence>
<keyword evidence="5" id="KW-0418">Kinase</keyword>
<feature type="domain" description="Histidine kinase" evidence="7">
    <location>
        <begin position="10"/>
        <end position="209"/>
    </location>
</feature>
<evidence type="ECO:0000256" key="3">
    <source>
        <dbReference type="ARBA" id="ARBA00022553"/>
    </source>
</evidence>
<dbReference type="PROSITE" id="PS50109">
    <property type="entry name" value="HIS_KIN"/>
    <property type="match status" value="1"/>
</dbReference>
<reference evidence="9" key="1">
    <citation type="journal article" date="2017" name="Proc. Natl. Acad. Sci. U.S.A.">
        <title>Simulation of Deepwater Horizon oil plume reveals substrate specialization within a complex community of hydrocarbon-degraders.</title>
        <authorList>
            <person name="Hu P."/>
            <person name="Dubinsky E.A."/>
            <person name="Probst A.J."/>
            <person name="Wang J."/>
            <person name="Sieber C.M.K."/>
            <person name="Tom L.M."/>
            <person name="Gardinali P."/>
            <person name="Banfield J.F."/>
            <person name="Atlas R.M."/>
            <person name="Andersen G.L."/>
        </authorList>
    </citation>
    <scope>NUCLEOTIDE SEQUENCE [LARGE SCALE GENOMIC DNA]</scope>
</reference>
<evidence type="ECO:0000256" key="5">
    <source>
        <dbReference type="ARBA" id="ARBA00022777"/>
    </source>
</evidence>
<evidence type="ECO:0000256" key="2">
    <source>
        <dbReference type="ARBA" id="ARBA00012438"/>
    </source>
</evidence>
<gene>
    <name evidence="8" type="ORF">A9Q84_05610</name>
</gene>
<dbReference type="EMBL" id="MAAO01000004">
    <property type="protein sequence ID" value="OUR98889.1"/>
    <property type="molecule type" value="Genomic_DNA"/>
</dbReference>
<dbReference type="InterPro" id="IPR005467">
    <property type="entry name" value="His_kinase_dom"/>
</dbReference>
<dbReference type="InterPro" id="IPR003594">
    <property type="entry name" value="HATPase_dom"/>
</dbReference>
<evidence type="ECO:0000256" key="4">
    <source>
        <dbReference type="ARBA" id="ARBA00022679"/>
    </source>
</evidence>
<dbReference type="PANTHER" id="PTHR45453">
    <property type="entry name" value="PHOSPHATE REGULON SENSOR PROTEIN PHOR"/>
    <property type="match status" value="1"/>
</dbReference>
<sequence>MKTNYSELKQFKHDIKSPIAALRTLTKLRSTWNASEQTVLKLAFERIENLIVNLENEETYKSCRPFTLAKDLLKEKRILIKGKSISLKLNFEREARYAICNIQPSEFKRILSNLVNNSLESIDDRGFVVLKGVLKNDKLFISVLDNGHGILSDDLSNVTKLGWTQGKSSGQGLGLYHAKETLSKWSGKLHINSIFNLGTKITLALPTKPTQLAIAV</sequence>
<evidence type="ECO:0000256" key="1">
    <source>
        <dbReference type="ARBA" id="ARBA00000085"/>
    </source>
</evidence>
<comment type="catalytic activity">
    <reaction evidence="1">
        <text>ATP + protein L-histidine = ADP + protein N-phospho-L-histidine.</text>
        <dbReference type="EC" id="2.7.13.3"/>
    </reaction>
</comment>
<evidence type="ECO:0000313" key="8">
    <source>
        <dbReference type="EMBL" id="OUR98889.1"/>
    </source>
</evidence>
<dbReference type="GO" id="GO:0000155">
    <property type="term" value="F:phosphorelay sensor kinase activity"/>
    <property type="evidence" value="ECO:0007669"/>
    <property type="project" value="TreeGrafter"/>
</dbReference>
<dbReference type="InterPro" id="IPR004358">
    <property type="entry name" value="Sig_transdc_His_kin-like_C"/>
</dbReference>
<comment type="caution">
    <text evidence="8">The sequence shown here is derived from an EMBL/GenBank/DDBJ whole genome shotgun (WGS) entry which is preliminary data.</text>
</comment>
<dbReference type="InterPro" id="IPR036890">
    <property type="entry name" value="HATPase_C_sf"/>
</dbReference>